<dbReference type="Pfam" id="PF23421">
    <property type="entry name" value="DUF7109"/>
    <property type="match status" value="1"/>
</dbReference>
<dbReference type="AlphaFoldDB" id="A0A1G7IXI3"/>
<dbReference type="STRING" id="660518.SAMN05216218_104124"/>
<proteinExistence type="predicted"/>
<evidence type="ECO:0000313" key="2">
    <source>
        <dbReference type="Proteomes" id="UP000199076"/>
    </source>
</evidence>
<protein>
    <submittedName>
        <fullName evidence="1">Uncharacterized protein</fullName>
    </submittedName>
</protein>
<dbReference type="OrthoDB" id="214610at2157"/>
<reference evidence="2" key="1">
    <citation type="submission" date="2016-10" db="EMBL/GenBank/DDBJ databases">
        <authorList>
            <person name="Varghese N."/>
            <person name="Submissions S."/>
        </authorList>
    </citation>
    <scope>NUCLEOTIDE SEQUENCE [LARGE SCALE GENOMIC DNA]</scope>
    <source>
        <strain evidence="2">IBRC-M 10760</strain>
    </source>
</reference>
<name>A0A1G7IXI3_9EURY</name>
<organism evidence="1 2">
    <name type="scientific">Halorientalis regularis</name>
    <dbReference type="NCBI Taxonomy" id="660518"/>
    <lineage>
        <taxon>Archaea</taxon>
        <taxon>Methanobacteriati</taxon>
        <taxon>Methanobacteriota</taxon>
        <taxon>Stenosarchaea group</taxon>
        <taxon>Halobacteria</taxon>
        <taxon>Halobacteriales</taxon>
        <taxon>Haloarculaceae</taxon>
        <taxon>Halorientalis</taxon>
    </lineage>
</organism>
<accession>A0A1G7IXI3</accession>
<dbReference type="Proteomes" id="UP000199076">
    <property type="component" value="Unassembled WGS sequence"/>
</dbReference>
<dbReference type="RefSeq" id="WP_092689654.1">
    <property type="nucleotide sequence ID" value="NZ_FNBK01000004.1"/>
</dbReference>
<dbReference type="InterPro" id="IPR055533">
    <property type="entry name" value="DUF7109"/>
</dbReference>
<keyword evidence="2" id="KW-1185">Reference proteome</keyword>
<sequence>MDVTGDELAGVVDLFDALTPGELGQALVELAYRQGEDLAPAAFEDDIAAARETYHLVGFEPAAADEAWLVPGPVAFPELPEDATDLPHILDVPDRTVDREQLGAAAEERFRADTARAVADGDDERMRELLDVSYELEVWGPVDLAAARDRLDDALA</sequence>
<evidence type="ECO:0000313" key="1">
    <source>
        <dbReference type="EMBL" id="SDF17442.1"/>
    </source>
</evidence>
<dbReference type="EMBL" id="FNBK01000004">
    <property type="protein sequence ID" value="SDF17442.1"/>
    <property type="molecule type" value="Genomic_DNA"/>
</dbReference>
<gene>
    <name evidence="1" type="ORF">SAMN05216218_104124</name>
</gene>